<proteinExistence type="predicted"/>
<dbReference type="InParanoid" id="A0A067PP41"/>
<protein>
    <submittedName>
        <fullName evidence="2">Uncharacterized protein</fullName>
    </submittedName>
</protein>
<evidence type="ECO:0000313" key="2">
    <source>
        <dbReference type="EMBL" id="KDQ56568.1"/>
    </source>
</evidence>
<dbReference type="HOGENOM" id="CLU_1098628_0_0_1"/>
<reference evidence="3" key="1">
    <citation type="journal article" date="2014" name="Proc. Natl. Acad. Sci. U.S.A.">
        <title>Extensive sampling of basidiomycete genomes demonstrates inadequacy of the white-rot/brown-rot paradigm for wood decay fungi.</title>
        <authorList>
            <person name="Riley R."/>
            <person name="Salamov A.A."/>
            <person name="Brown D.W."/>
            <person name="Nagy L.G."/>
            <person name="Floudas D."/>
            <person name="Held B.W."/>
            <person name="Levasseur A."/>
            <person name="Lombard V."/>
            <person name="Morin E."/>
            <person name="Otillar R."/>
            <person name="Lindquist E.A."/>
            <person name="Sun H."/>
            <person name="LaButti K.M."/>
            <person name="Schmutz J."/>
            <person name="Jabbour D."/>
            <person name="Luo H."/>
            <person name="Baker S.E."/>
            <person name="Pisabarro A.G."/>
            <person name="Walton J.D."/>
            <person name="Blanchette R.A."/>
            <person name="Henrissat B."/>
            <person name="Martin F."/>
            <person name="Cullen D."/>
            <person name="Hibbett D.S."/>
            <person name="Grigoriev I.V."/>
        </authorList>
    </citation>
    <scope>NUCLEOTIDE SEQUENCE [LARGE SCALE GENOMIC DNA]</scope>
    <source>
        <strain evidence="3">MUCL 33604</strain>
    </source>
</reference>
<sequence length="253" mass="28652">MGALDFDPIPSVIACKFFICRHILEDSIQDLARQFGRFLGEEEYPTNYSKLDNLRQVPNTRHWEPPEPSTPSYVNPGTRSYHRKGRAPVEDALSVPVRNMPSIIRKSASLAVKTGEFISFRRSDDTQAGDRYPHSTQLHVWARYQQVLAYLAFSPSAIFSAQRLSDQGLLRPLYCSAMNSLSLRIHPPRYFLPPSETLDCQEHVELLVLKRVRSCLCLAASGIQVRCRSNWCCSFPTLISVIAQHPHLPTIGV</sequence>
<dbReference type="AlphaFoldDB" id="A0A067PP41"/>
<feature type="region of interest" description="Disordered" evidence="1">
    <location>
        <begin position="58"/>
        <end position="81"/>
    </location>
</feature>
<keyword evidence="3" id="KW-1185">Reference proteome</keyword>
<dbReference type="EMBL" id="KL197721">
    <property type="protein sequence ID" value="KDQ56568.1"/>
    <property type="molecule type" value="Genomic_DNA"/>
</dbReference>
<evidence type="ECO:0000256" key="1">
    <source>
        <dbReference type="SAM" id="MobiDB-lite"/>
    </source>
</evidence>
<accession>A0A067PP41</accession>
<gene>
    <name evidence="2" type="ORF">JAAARDRAFT_295392</name>
</gene>
<dbReference type="Proteomes" id="UP000027265">
    <property type="component" value="Unassembled WGS sequence"/>
</dbReference>
<name>A0A067PP41_9AGAM</name>
<evidence type="ECO:0000313" key="3">
    <source>
        <dbReference type="Proteomes" id="UP000027265"/>
    </source>
</evidence>
<organism evidence="2 3">
    <name type="scientific">Jaapia argillacea MUCL 33604</name>
    <dbReference type="NCBI Taxonomy" id="933084"/>
    <lineage>
        <taxon>Eukaryota</taxon>
        <taxon>Fungi</taxon>
        <taxon>Dikarya</taxon>
        <taxon>Basidiomycota</taxon>
        <taxon>Agaricomycotina</taxon>
        <taxon>Agaricomycetes</taxon>
        <taxon>Agaricomycetidae</taxon>
        <taxon>Jaapiales</taxon>
        <taxon>Jaapiaceae</taxon>
        <taxon>Jaapia</taxon>
    </lineage>
</organism>